<reference evidence="9 10" key="1">
    <citation type="submission" date="2023-07" db="EMBL/GenBank/DDBJ databases">
        <title>Genomic Encyclopedia of Type Strains, Phase IV (KMG-IV): sequencing the most valuable type-strain genomes for metagenomic binning, comparative biology and taxonomic classification.</title>
        <authorList>
            <person name="Goeker M."/>
        </authorList>
    </citation>
    <scope>NUCLEOTIDE SEQUENCE [LARGE SCALE GENOMIC DNA]</scope>
    <source>
        <strain evidence="9 10">DSM 27594</strain>
    </source>
</reference>
<evidence type="ECO:0000256" key="1">
    <source>
        <dbReference type="ARBA" id="ARBA00004651"/>
    </source>
</evidence>
<keyword evidence="7 8" id="KW-0472">Membrane</keyword>
<feature type="transmembrane region" description="Helical" evidence="8">
    <location>
        <begin position="29"/>
        <end position="49"/>
    </location>
</feature>
<evidence type="ECO:0000256" key="6">
    <source>
        <dbReference type="ARBA" id="ARBA00022989"/>
    </source>
</evidence>
<evidence type="ECO:0000256" key="7">
    <source>
        <dbReference type="ARBA" id="ARBA00023136"/>
    </source>
</evidence>
<evidence type="ECO:0000256" key="4">
    <source>
        <dbReference type="ARBA" id="ARBA00022475"/>
    </source>
</evidence>
<feature type="transmembrane region" description="Helical" evidence="8">
    <location>
        <begin position="6"/>
        <end position="22"/>
    </location>
</feature>
<dbReference type="Proteomes" id="UP001224122">
    <property type="component" value="Unassembled WGS sequence"/>
</dbReference>
<organism evidence="9 10">
    <name type="scientific">Neobacillus ginsengisoli</name>
    <dbReference type="NCBI Taxonomy" id="904295"/>
    <lineage>
        <taxon>Bacteria</taxon>
        <taxon>Bacillati</taxon>
        <taxon>Bacillota</taxon>
        <taxon>Bacilli</taxon>
        <taxon>Bacillales</taxon>
        <taxon>Bacillaceae</taxon>
        <taxon>Neobacillus</taxon>
    </lineage>
</organism>
<evidence type="ECO:0000256" key="5">
    <source>
        <dbReference type="ARBA" id="ARBA00022692"/>
    </source>
</evidence>
<dbReference type="InterPro" id="IPR038523">
    <property type="entry name" value="AmiSUreI_transpt_sf"/>
</dbReference>
<name>A0ABT9Y0X7_9BACI</name>
<feature type="transmembrane region" description="Helical" evidence="8">
    <location>
        <begin position="61"/>
        <end position="79"/>
    </location>
</feature>
<feature type="transmembrane region" description="Helical" evidence="8">
    <location>
        <begin position="142"/>
        <end position="164"/>
    </location>
</feature>
<accession>A0ABT9Y0X7</accession>
<keyword evidence="4" id="KW-1003">Cell membrane</keyword>
<feature type="transmembrane region" description="Helical" evidence="8">
    <location>
        <begin position="170"/>
        <end position="191"/>
    </location>
</feature>
<comment type="subcellular location">
    <subcellularLocation>
        <location evidence="1">Cell membrane</location>
        <topology evidence="1">Multi-pass membrane protein</topology>
    </subcellularLocation>
</comment>
<keyword evidence="3" id="KW-0813">Transport</keyword>
<dbReference type="RefSeq" id="WP_307412803.1">
    <property type="nucleotide sequence ID" value="NZ_JAUSTW010000009.1"/>
</dbReference>
<gene>
    <name evidence="9" type="ORF">J2S10_004691</name>
</gene>
<proteinExistence type="inferred from homology"/>
<protein>
    <recommendedName>
        <fullName evidence="11">Acetamide transporter</fullName>
    </recommendedName>
</protein>
<dbReference type="Pfam" id="PF02293">
    <property type="entry name" value="AmiS_UreI"/>
    <property type="match status" value="1"/>
</dbReference>
<comment type="similarity">
    <text evidence="2">Belongs to the AmiS/UreI family.</text>
</comment>
<evidence type="ECO:0000313" key="10">
    <source>
        <dbReference type="Proteomes" id="UP001224122"/>
    </source>
</evidence>
<dbReference type="Gene3D" id="1.25.40.600">
    <property type="match status" value="1"/>
</dbReference>
<comment type="caution">
    <text evidence="9">The sequence shown here is derived from an EMBL/GenBank/DDBJ whole genome shotgun (WGS) entry which is preliminary data.</text>
</comment>
<evidence type="ECO:0000256" key="8">
    <source>
        <dbReference type="SAM" id="Phobius"/>
    </source>
</evidence>
<feature type="transmembrane region" description="Helical" evidence="8">
    <location>
        <begin position="112"/>
        <end position="130"/>
    </location>
</feature>
<evidence type="ECO:0000313" key="9">
    <source>
        <dbReference type="EMBL" id="MDQ0201485.1"/>
    </source>
</evidence>
<dbReference type="EMBL" id="JAUSTW010000009">
    <property type="protein sequence ID" value="MDQ0201485.1"/>
    <property type="molecule type" value="Genomic_DNA"/>
</dbReference>
<dbReference type="CDD" id="cd13429">
    <property type="entry name" value="UreI_AmiS_like_2"/>
    <property type="match status" value="1"/>
</dbReference>
<keyword evidence="5 8" id="KW-0812">Transmembrane</keyword>
<sequence>MSFVGLFLSGAVLFLNSLMLIGKAEAKSVGIFNIFVGILQMIIPFYLIVHSNQSNWELYTNAAIFLFGLTYLYVGVTLLKDLDGAGLGWFCLWVAIVAVVYTFTAIQHFHDVVSALTWGMWAFLWFLFFLSNTLKKKIDKYIGIVGIVQSWVTLTIPALLYFLGIWNTSFVYQIWIYVLILSIVYFIGSLFKLKFSVKKVNGGKKIQVI</sequence>
<dbReference type="InterPro" id="IPR003211">
    <property type="entry name" value="AmiSUreI_transpt"/>
</dbReference>
<evidence type="ECO:0000256" key="3">
    <source>
        <dbReference type="ARBA" id="ARBA00022448"/>
    </source>
</evidence>
<feature type="transmembrane region" description="Helical" evidence="8">
    <location>
        <begin position="86"/>
        <end position="106"/>
    </location>
</feature>
<keyword evidence="6 8" id="KW-1133">Transmembrane helix</keyword>
<keyword evidence="10" id="KW-1185">Reference proteome</keyword>
<evidence type="ECO:0008006" key="11">
    <source>
        <dbReference type="Google" id="ProtNLM"/>
    </source>
</evidence>
<evidence type="ECO:0000256" key="2">
    <source>
        <dbReference type="ARBA" id="ARBA00010068"/>
    </source>
</evidence>